<dbReference type="Gene3D" id="3.50.50.60">
    <property type="entry name" value="FAD/NAD(P)-binding domain"/>
    <property type="match status" value="1"/>
</dbReference>
<protein>
    <submittedName>
        <fullName evidence="3">FAD-binding oxidoreductase</fullName>
    </submittedName>
</protein>
<accession>A0A932M1W4</accession>
<comment type="caution">
    <text evidence="3">The sequence shown here is derived from an EMBL/GenBank/DDBJ whole genome shotgun (WGS) entry which is preliminary data.</text>
</comment>
<dbReference type="InterPro" id="IPR006076">
    <property type="entry name" value="FAD-dep_OxRdtase"/>
</dbReference>
<evidence type="ECO:0000256" key="1">
    <source>
        <dbReference type="ARBA" id="ARBA00023002"/>
    </source>
</evidence>
<dbReference type="AlphaFoldDB" id="A0A932M1W4"/>
<feature type="domain" description="FAD dependent oxidoreductase" evidence="2">
    <location>
        <begin position="7"/>
        <end position="364"/>
    </location>
</feature>
<name>A0A932M1W4_UNCTE</name>
<dbReference type="PANTHER" id="PTHR13847:SF287">
    <property type="entry name" value="FAD-DEPENDENT OXIDOREDUCTASE DOMAIN-CONTAINING PROTEIN 1"/>
    <property type="match status" value="1"/>
</dbReference>
<dbReference type="EMBL" id="JACPSX010000246">
    <property type="protein sequence ID" value="MBI3015924.1"/>
    <property type="molecule type" value="Genomic_DNA"/>
</dbReference>
<dbReference type="SUPFAM" id="SSF51905">
    <property type="entry name" value="FAD/NAD(P)-binding domain"/>
    <property type="match status" value="1"/>
</dbReference>
<dbReference type="GO" id="GO:0016491">
    <property type="term" value="F:oxidoreductase activity"/>
    <property type="evidence" value="ECO:0007669"/>
    <property type="project" value="UniProtKB-KW"/>
</dbReference>
<dbReference type="Pfam" id="PF01266">
    <property type="entry name" value="DAO"/>
    <property type="match status" value="1"/>
</dbReference>
<evidence type="ECO:0000259" key="2">
    <source>
        <dbReference type="Pfam" id="PF01266"/>
    </source>
</evidence>
<dbReference type="InterPro" id="IPR036188">
    <property type="entry name" value="FAD/NAD-bd_sf"/>
</dbReference>
<evidence type="ECO:0000313" key="3">
    <source>
        <dbReference type="EMBL" id="MBI3015924.1"/>
    </source>
</evidence>
<reference evidence="3" key="1">
    <citation type="submission" date="2020-07" db="EMBL/GenBank/DDBJ databases">
        <title>Huge and variable diversity of episymbiotic CPR bacteria and DPANN archaea in groundwater ecosystems.</title>
        <authorList>
            <person name="He C.Y."/>
            <person name="Keren R."/>
            <person name="Whittaker M."/>
            <person name="Farag I.F."/>
            <person name="Doudna J."/>
            <person name="Cate J.H.D."/>
            <person name="Banfield J.F."/>
        </authorList>
    </citation>
    <scope>NUCLEOTIDE SEQUENCE</scope>
    <source>
        <strain evidence="3">NC_groundwater_717_Ag_S-0.2um_59_8</strain>
    </source>
</reference>
<keyword evidence="1" id="KW-0560">Oxidoreductase</keyword>
<organism evidence="3 4">
    <name type="scientific">Tectimicrobiota bacterium</name>
    <dbReference type="NCBI Taxonomy" id="2528274"/>
    <lineage>
        <taxon>Bacteria</taxon>
        <taxon>Pseudomonadati</taxon>
        <taxon>Nitrospinota/Tectimicrobiota group</taxon>
        <taxon>Candidatus Tectimicrobiota</taxon>
    </lineage>
</organism>
<dbReference type="Proteomes" id="UP000741360">
    <property type="component" value="Unassembled WGS sequence"/>
</dbReference>
<proteinExistence type="predicted"/>
<sequence>MSIQTADILIIGGGIIGASLAYQLALRKPSDLKVVLLEKRGLAEGTTGKSVATIDHQQSTPLDIELRQQSRTIYLELAGEFPAQIGYKPIGFLHTVTTPRAKEILERDIALQERMGVPVEFLNPEELHEILPILRTREILAAGFCPKDGYLDPYGATHLFAHQAQKRGVEIRTDTPVTEFLVDSERVCGVRTSAGEFQAAIVVNTAGPWAQTIFQRAGLRLPLKLVRGEILALKPEILLPHTLPMTLNRETTFYFREETGGIVLLGRLDTDYNAPRPQVDPDDYYGWEQRPGDQHRSFVFRMLQSHLPALLDAPVHKGWVGLRTVTPDAHPILGPTPLAGLLCAVGFSGTGIQIGPACSAYLAEYILSGEKTEVLKTFGLDRFFREQAQD</sequence>
<dbReference type="Gene3D" id="3.30.9.10">
    <property type="entry name" value="D-Amino Acid Oxidase, subunit A, domain 2"/>
    <property type="match status" value="1"/>
</dbReference>
<dbReference type="GO" id="GO:0005737">
    <property type="term" value="C:cytoplasm"/>
    <property type="evidence" value="ECO:0007669"/>
    <property type="project" value="TreeGrafter"/>
</dbReference>
<dbReference type="PANTHER" id="PTHR13847">
    <property type="entry name" value="SARCOSINE DEHYDROGENASE-RELATED"/>
    <property type="match status" value="1"/>
</dbReference>
<evidence type="ECO:0000313" key="4">
    <source>
        <dbReference type="Proteomes" id="UP000741360"/>
    </source>
</evidence>
<gene>
    <name evidence="3" type="ORF">HYY65_12905</name>
</gene>